<accession>A0A396I0Z1</accession>
<dbReference type="PANTHER" id="PTHR10666">
    <property type="entry name" value="UBIQUITIN"/>
    <property type="match status" value="1"/>
</dbReference>
<dbReference type="InterPro" id="IPR050158">
    <property type="entry name" value="Ubiquitin_ubiquitin-like"/>
</dbReference>
<reference evidence="4" key="1">
    <citation type="journal article" date="2018" name="Nat. Plants">
        <title>Whole-genome landscape of Medicago truncatula symbiotic genes.</title>
        <authorList>
            <person name="Pecrix Y."/>
            <person name="Staton S.E."/>
            <person name="Sallet E."/>
            <person name="Lelandais-Briere C."/>
            <person name="Moreau S."/>
            <person name="Carrere S."/>
            <person name="Blein T."/>
            <person name="Jardinaud M.F."/>
            <person name="Latrasse D."/>
            <person name="Zouine M."/>
            <person name="Zahm M."/>
            <person name="Kreplak J."/>
            <person name="Mayjonade B."/>
            <person name="Satge C."/>
            <person name="Perez M."/>
            <person name="Cauet S."/>
            <person name="Marande W."/>
            <person name="Chantry-Darmon C."/>
            <person name="Lopez-Roques C."/>
            <person name="Bouchez O."/>
            <person name="Berard A."/>
            <person name="Debelle F."/>
            <person name="Munos S."/>
            <person name="Bendahmane A."/>
            <person name="Berges H."/>
            <person name="Niebel A."/>
            <person name="Buitink J."/>
            <person name="Frugier F."/>
            <person name="Benhamed M."/>
            <person name="Crespi M."/>
            <person name="Gouzy J."/>
            <person name="Gamas P."/>
        </authorList>
    </citation>
    <scope>NUCLEOTIDE SEQUENCE [LARGE SCALE GENOMIC DNA]</scope>
    <source>
        <strain evidence="4">cv. Jemalong A17</strain>
    </source>
</reference>
<name>A0A396I0Z1_MEDTR</name>
<dbReference type="Proteomes" id="UP000265566">
    <property type="component" value="Chromosome 4"/>
</dbReference>
<dbReference type="InterPro" id="IPR019956">
    <property type="entry name" value="Ubiquitin_dom"/>
</dbReference>
<dbReference type="InterPro" id="IPR000626">
    <property type="entry name" value="Ubiquitin-like_dom"/>
</dbReference>
<evidence type="ECO:0000313" key="4">
    <source>
        <dbReference type="Proteomes" id="UP000265566"/>
    </source>
</evidence>
<dbReference type="PROSITE" id="PS50053">
    <property type="entry name" value="UBIQUITIN_2"/>
    <property type="match status" value="1"/>
</dbReference>
<protein>
    <submittedName>
        <fullName evidence="3">Putative ubiquitin</fullName>
    </submittedName>
</protein>
<dbReference type="AlphaFoldDB" id="A0A396I0Z1"/>
<organism evidence="3 4">
    <name type="scientific">Medicago truncatula</name>
    <name type="common">Barrel medic</name>
    <name type="synonym">Medicago tribuloides</name>
    <dbReference type="NCBI Taxonomy" id="3880"/>
    <lineage>
        <taxon>Eukaryota</taxon>
        <taxon>Viridiplantae</taxon>
        <taxon>Streptophyta</taxon>
        <taxon>Embryophyta</taxon>
        <taxon>Tracheophyta</taxon>
        <taxon>Spermatophyta</taxon>
        <taxon>Magnoliopsida</taxon>
        <taxon>eudicotyledons</taxon>
        <taxon>Gunneridae</taxon>
        <taxon>Pentapetalae</taxon>
        <taxon>rosids</taxon>
        <taxon>fabids</taxon>
        <taxon>Fabales</taxon>
        <taxon>Fabaceae</taxon>
        <taxon>Papilionoideae</taxon>
        <taxon>50 kb inversion clade</taxon>
        <taxon>NPAAA clade</taxon>
        <taxon>Hologalegina</taxon>
        <taxon>IRL clade</taxon>
        <taxon>Trifolieae</taxon>
        <taxon>Medicago</taxon>
    </lineage>
</organism>
<dbReference type="EMBL" id="PSQE01000004">
    <property type="protein sequence ID" value="RHN58501.1"/>
    <property type="molecule type" value="Genomic_DNA"/>
</dbReference>
<dbReference type="Gene3D" id="3.10.20.90">
    <property type="entry name" value="Phosphatidylinositol 3-kinase Catalytic Subunit, Chain A, domain 1"/>
    <property type="match status" value="1"/>
</dbReference>
<dbReference type="FunFam" id="3.10.20.90:FF:000205">
    <property type="entry name" value="2'-5'-oligoadenylate synthase-like protein 2"/>
    <property type="match status" value="1"/>
</dbReference>
<evidence type="ECO:0000313" key="3">
    <source>
        <dbReference type="EMBL" id="RHN58501.1"/>
    </source>
</evidence>
<proteinExistence type="predicted"/>
<dbReference type="PRINTS" id="PR00348">
    <property type="entry name" value="UBIQUITIN"/>
</dbReference>
<dbReference type="SUPFAM" id="SSF54236">
    <property type="entry name" value="Ubiquitin-like"/>
    <property type="match status" value="1"/>
</dbReference>
<evidence type="ECO:0000256" key="1">
    <source>
        <dbReference type="ARBA" id="ARBA00022499"/>
    </source>
</evidence>
<keyword evidence="1" id="KW-1017">Isopeptide bond</keyword>
<dbReference type="SMART" id="SM00213">
    <property type="entry name" value="UBQ"/>
    <property type="match status" value="1"/>
</dbReference>
<dbReference type="Pfam" id="PF00240">
    <property type="entry name" value="ubiquitin"/>
    <property type="match status" value="1"/>
</dbReference>
<gene>
    <name evidence="3" type="ORF">MtrunA17_Chr4g0003111</name>
</gene>
<comment type="caution">
    <text evidence="3">The sequence shown here is derived from an EMBL/GenBank/DDBJ whole genome shotgun (WGS) entry which is preliminary data.</text>
</comment>
<dbReference type="Gramene" id="rna20420">
    <property type="protein sequence ID" value="RHN58501.1"/>
    <property type="gene ID" value="gene20420"/>
</dbReference>
<feature type="domain" description="Ubiquitin-like" evidence="2">
    <location>
        <begin position="4"/>
        <end position="79"/>
    </location>
</feature>
<dbReference type="GO" id="GO:0003729">
    <property type="term" value="F:mRNA binding"/>
    <property type="evidence" value="ECO:0007669"/>
    <property type="project" value="UniProtKB-ARBA"/>
</dbReference>
<sequence length="79" mass="9121">MMQMEIFIMAQNGNKIHLEVKSSDTILSVKERIVDKQDFQVHQQNLLFGGRSLQDSMTLADYNIEDESTLDVFLRLMGD</sequence>
<evidence type="ECO:0000259" key="2">
    <source>
        <dbReference type="PROSITE" id="PS50053"/>
    </source>
</evidence>
<dbReference type="InterPro" id="IPR029071">
    <property type="entry name" value="Ubiquitin-like_domsf"/>
</dbReference>